<protein>
    <submittedName>
        <fullName evidence="1">Medium-chain fatty acid-CoA ligase faa2</fullName>
        <ecNumber evidence="1">6.2.1.3</ecNumber>
    </submittedName>
</protein>
<organism evidence="1 2">
    <name type="scientific">Kickxella alabastrina</name>
    <dbReference type="NCBI Taxonomy" id="61397"/>
    <lineage>
        <taxon>Eukaryota</taxon>
        <taxon>Fungi</taxon>
        <taxon>Fungi incertae sedis</taxon>
        <taxon>Zoopagomycota</taxon>
        <taxon>Kickxellomycotina</taxon>
        <taxon>Kickxellomycetes</taxon>
        <taxon>Kickxellales</taxon>
        <taxon>Kickxellaceae</taxon>
        <taxon>Kickxella</taxon>
    </lineage>
</organism>
<evidence type="ECO:0000313" key="2">
    <source>
        <dbReference type="Proteomes" id="UP001150581"/>
    </source>
</evidence>
<dbReference type="EMBL" id="JANBPG010001510">
    <property type="protein sequence ID" value="KAJ1889609.1"/>
    <property type="molecule type" value="Genomic_DNA"/>
</dbReference>
<dbReference type="Proteomes" id="UP001150581">
    <property type="component" value="Unassembled WGS sequence"/>
</dbReference>
<evidence type="ECO:0000313" key="1">
    <source>
        <dbReference type="EMBL" id="KAJ1889609.1"/>
    </source>
</evidence>
<reference evidence="1" key="1">
    <citation type="submission" date="2022-07" db="EMBL/GenBank/DDBJ databases">
        <title>Phylogenomic reconstructions and comparative analyses of Kickxellomycotina fungi.</title>
        <authorList>
            <person name="Reynolds N.K."/>
            <person name="Stajich J.E."/>
            <person name="Barry K."/>
            <person name="Grigoriev I.V."/>
            <person name="Crous P."/>
            <person name="Smith M.E."/>
        </authorList>
    </citation>
    <scope>NUCLEOTIDE SEQUENCE</scope>
    <source>
        <strain evidence="1">Benny 63K</strain>
    </source>
</reference>
<accession>A0ACC1IB79</accession>
<keyword evidence="1" id="KW-0436">Ligase</keyword>
<sequence length="685" mass="74571">MSFADPTVVVCAILAAIAGTVYFYYYSPLANQPDIHPLQLAQQSSVSKTRQSLRETATYRSKSTPDGTRLLSTLSDDMKTLRDAIRLGRSVSSPSAVQVIVEDAVQKVTSEEMVTRVSALSAGLLRLLGEAQIKSAAIYLEGSVEALVAYQACIEAGIVAIPISASESPANVSAILKHSKTRLLVTLSALAVKLGAAAVTSTCIKHVVLVGELDGSEASDAFRAAASVTHFRDLERGVGCEKDAVIEPADAAYVLYGSVDEGRAPRGVVITHANALAAITGIIASLPATQVLTKKDTFMSVASLANAINLNFINIALTYSCSICILETSDAEKFINQAYQLQPTFTFLDPLITRDLVQLFYSNVVKYPKLEYAMFMSGYRRAQDSLMHGIVPKFNFWDFSYFRHYRNVMGGKLRLMYIDGPTTPSKSIEWLRVMHGAKVIPLFGTTHTTALITAGSYYDYASAIDTHNVGAPVVCNEIKLVDAVDGVSLTAEDKPYSRGRIFVRGANVAVGLWNDKPLELKPGNWLELPYYGEIFPNGTIDVIGSTQWTTKSSLSPSGYLSAECLELALASSRAITDICIVSSPSSKTLDIVAHPRPMELFAEAQLCKKTYRMKEIEKVAWCAEYIRDKIIETARKSSEFRWVADLPVQSVRVRLVSAPFSAENNLALQDGTNNRVAAKKLFSSL</sequence>
<keyword evidence="2" id="KW-1185">Reference proteome</keyword>
<comment type="caution">
    <text evidence="1">The sequence shown here is derived from an EMBL/GenBank/DDBJ whole genome shotgun (WGS) entry which is preliminary data.</text>
</comment>
<name>A0ACC1IB79_9FUNG</name>
<gene>
    <name evidence="1" type="primary">FAA2_11</name>
    <name evidence="1" type="ORF">LPJ66_007943</name>
</gene>
<dbReference type="EC" id="6.2.1.3" evidence="1"/>
<proteinExistence type="predicted"/>